<feature type="compositionally biased region" description="Polar residues" evidence="3">
    <location>
        <begin position="965"/>
        <end position="974"/>
    </location>
</feature>
<gene>
    <name evidence="5" type="ORF">BSAL_67390</name>
</gene>
<dbReference type="PANTHER" id="PTHR10807">
    <property type="entry name" value="MYOTUBULARIN-RELATED"/>
    <property type="match status" value="1"/>
</dbReference>
<evidence type="ECO:0000256" key="2">
    <source>
        <dbReference type="PIRSR" id="PIRSR630564-2"/>
    </source>
</evidence>
<dbReference type="VEuPathDB" id="TriTrypDB:BSAL_67390"/>
<feature type="compositionally biased region" description="Low complexity" evidence="3">
    <location>
        <begin position="1323"/>
        <end position="1335"/>
    </location>
</feature>
<feature type="region of interest" description="Disordered" evidence="3">
    <location>
        <begin position="1558"/>
        <end position="1682"/>
    </location>
</feature>
<feature type="region of interest" description="Disordered" evidence="3">
    <location>
        <begin position="556"/>
        <end position="644"/>
    </location>
</feature>
<dbReference type="Proteomes" id="UP000051952">
    <property type="component" value="Unassembled WGS sequence"/>
</dbReference>
<evidence type="ECO:0000256" key="3">
    <source>
        <dbReference type="SAM" id="MobiDB-lite"/>
    </source>
</evidence>
<dbReference type="InterPro" id="IPR030564">
    <property type="entry name" value="Myotubularin"/>
</dbReference>
<proteinExistence type="predicted"/>
<dbReference type="PROSITE" id="PS00383">
    <property type="entry name" value="TYR_PHOSPHATASE_1"/>
    <property type="match status" value="1"/>
</dbReference>
<dbReference type="InterPro" id="IPR010569">
    <property type="entry name" value="Myotubularin-like_Pase_dom"/>
</dbReference>
<feature type="compositionally biased region" description="Low complexity" evidence="3">
    <location>
        <begin position="907"/>
        <end position="918"/>
    </location>
</feature>
<dbReference type="Pfam" id="PF06602">
    <property type="entry name" value="Myotub-related"/>
    <property type="match status" value="2"/>
</dbReference>
<feature type="compositionally biased region" description="Low complexity" evidence="3">
    <location>
        <begin position="1596"/>
        <end position="1613"/>
    </location>
</feature>
<dbReference type="OrthoDB" id="271628at2759"/>
<feature type="region of interest" description="Disordered" evidence="3">
    <location>
        <begin position="907"/>
        <end position="974"/>
    </location>
</feature>
<protein>
    <submittedName>
        <fullName evidence="5">Myotubularin domain-containing protein, putative</fullName>
    </submittedName>
</protein>
<feature type="compositionally biased region" description="Polar residues" evidence="3">
    <location>
        <begin position="1309"/>
        <end position="1321"/>
    </location>
</feature>
<feature type="region of interest" description="Disordered" evidence="3">
    <location>
        <begin position="299"/>
        <end position="362"/>
    </location>
</feature>
<evidence type="ECO:0000313" key="5">
    <source>
        <dbReference type="EMBL" id="CUF93018.1"/>
    </source>
</evidence>
<feature type="compositionally biased region" description="Low complexity" evidence="3">
    <location>
        <begin position="556"/>
        <end position="565"/>
    </location>
</feature>
<feature type="compositionally biased region" description="Low complexity" evidence="3">
    <location>
        <begin position="1081"/>
        <end position="1106"/>
    </location>
</feature>
<organism evidence="5 6">
    <name type="scientific">Bodo saltans</name>
    <name type="common">Flagellated protozoan</name>
    <dbReference type="NCBI Taxonomy" id="75058"/>
    <lineage>
        <taxon>Eukaryota</taxon>
        <taxon>Discoba</taxon>
        <taxon>Euglenozoa</taxon>
        <taxon>Kinetoplastea</taxon>
        <taxon>Metakinetoplastina</taxon>
        <taxon>Eubodonida</taxon>
        <taxon>Bodonidae</taxon>
        <taxon>Bodo</taxon>
    </lineage>
</organism>
<dbReference type="EMBL" id="CYKH01000451">
    <property type="protein sequence ID" value="CUF93018.1"/>
    <property type="molecule type" value="Genomic_DNA"/>
</dbReference>
<feature type="region of interest" description="Disordered" evidence="3">
    <location>
        <begin position="1081"/>
        <end position="1109"/>
    </location>
</feature>
<feature type="compositionally biased region" description="Low complexity" evidence="3">
    <location>
        <begin position="1260"/>
        <end position="1276"/>
    </location>
</feature>
<evidence type="ECO:0000313" key="6">
    <source>
        <dbReference type="Proteomes" id="UP000051952"/>
    </source>
</evidence>
<sequence length="1682" mass="180645">MRTSHNSGDINNNNNNAKGAITTDDDIVCAKIVWDDSRGQQEQHFGFGISNHPPNNTVPPPPPRAVTQTTNWRRMRSFVYDGVCLTITMRSTQRYFLHILKPRYSSSSWRSTTTGNKQGLSVAQGVRRAGGDSASGVTALTVKDIQTILQHQVTQYCHDARLCDMLARLAPRLEEHVATHRGHVVVEAQRSFMSLLSTDDKQLNPEHADSVVNNHTTSAEDLLLGQLARLPCTTTHRNREMTCASSVCSWSTAAVGESIQEHIKKTAASAAQELWSAITTTLPASFQWLTSHVTRQLMGGGGAAAPPSFNAHSSASASGRTSSTTTPHHHATTIRATASSETAAPGGGQSSTIKNSNVDDGVKHQPMQEEEQQHRVAQVAAVSRWCALLLTSGVLPPIGSSITAVHLLHNMCSQQCLLTSTSSHPARCCNRSNAAIINHSHPSPSMMCLQNDYVRQGVSSSKLWRMCDANRFFSVCSTYPPAFVVPISASDDDVRHAAEYERFKGRVDALTFYDCYSCGGIIRSAQPREASMRVRQGLQAIGIASAAAGGVTIASGSPGGASLRSAPRDRSASRDDDEPWSGATSLPNGSPVVDVKSAEHTPSTPVMAQHGAMGSNGGGPFPTLCTPPTPSSSGGGTTGGGGASRRLLEAFRDSVPSRTVVVLDLRDSFSAKGNWVKGGGREDSSAFPRHHCNLPNIHAVTSSFKKIHALVAADGSSAQDAALRVMDVHGSTKNAATADVKGVASPTLENSDSAAAARMFSRGTTISSAKQHGGHVGVSEHYIRSSGPEGYEQRRQLLIARGRRLDPTADAGHAANPFVGSALHPTSSPSQFQRLVADTKWVDYVARLLRTSIDCARLVRGLPASFERYAGEFDRGGGSGGSEDVVWDHDHHYLRASQSLSGSSRLAALSMARAPSSSRRNERGSPNAGAISGASPLQLPTKKKTSSSRRNERGSPNAGAISGASPLTTADTPTVSGVVVGGSVADARRLPQAYSFASVSSVADLSAATPLHYRTRGMFGRGGGGGVVGSNQALDRSPPSVALPPLPPYSGLVSPYLVGGHVEVEGLINGFDQGLQRLSSFRGHRSSSSPALVPPQQQQPLTPSTKQRYRTTNGRLVLLHCTDGWDRTSQVSALSQLLLDPHYRTVSGFVDLIEKDFVAFGHPFRRRLDIFLPSSTKSKTKKEAQLAGEQQSSATTVPTKSTRSSSISDDDEDAWDDASVPVVPNATTAQPLLRCCRREDSNDDYDNDDDDREWTDVVAPHTTTDPHTPTTTTTTTVQRAHLARRHPHVMQRSTTPSSSPAPTAPEEGSYTTALPQQSCDHPSSVSSSPAKGAASTAAPLPSTQFDEENVQDHSPIFLQFLDATAQLLRRYPDSFQFTDDFLLLVWDLFDQRLVGESFVENAREYDQLLMSAQSTGEEERQVRTGDANHGNDLLGPAPQKRRIASFIPTLRHVVEAILATASYTTTTPASSSAATNTTTMDEEHEERCHAALECRERYFKNDHHHLLGNITSAGGEALIRNNNDPSSLSLLQLLSPSDVMLWDAFFLRFSKWATPLPSHRLQQQRPQSEAAAATTMPVSQMPPPHLSQGSDMLEDSTTTETAAASARRSNVTSSRRRRSDDDGGGTSALQRQTNSFASTPTRPNANFSPLVERTSTTTSSPFNQRRRQSAVMETFPAECQSD</sequence>
<feature type="binding site" evidence="2">
    <location>
        <begin position="1121"/>
        <end position="1127"/>
    </location>
    <ligand>
        <name>substrate</name>
    </ligand>
</feature>
<feature type="compositionally biased region" description="Gly residues" evidence="3">
    <location>
        <begin position="633"/>
        <end position="643"/>
    </location>
</feature>
<evidence type="ECO:0000259" key="4">
    <source>
        <dbReference type="PROSITE" id="PS51339"/>
    </source>
</evidence>
<evidence type="ECO:0000256" key="1">
    <source>
        <dbReference type="PIRSR" id="PIRSR630564-1"/>
    </source>
</evidence>
<feature type="compositionally biased region" description="Low complexity" evidence="3">
    <location>
        <begin position="313"/>
        <end position="326"/>
    </location>
</feature>
<dbReference type="InterPro" id="IPR029021">
    <property type="entry name" value="Prot-tyrosine_phosphatase-like"/>
</dbReference>
<feature type="compositionally biased region" description="Polar residues" evidence="3">
    <location>
        <begin position="1629"/>
        <end position="1663"/>
    </location>
</feature>
<feature type="compositionally biased region" description="Acidic residues" evidence="3">
    <location>
        <begin position="1241"/>
        <end position="1253"/>
    </location>
</feature>
<keyword evidence="6" id="KW-1185">Reference proteome</keyword>
<dbReference type="PROSITE" id="PS51339">
    <property type="entry name" value="PPASE_MYOTUBULARIN"/>
    <property type="match status" value="1"/>
</dbReference>
<feature type="region of interest" description="Disordered" evidence="3">
    <location>
        <begin position="1181"/>
        <end position="1339"/>
    </location>
</feature>
<dbReference type="GO" id="GO:0005737">
    <property type="term" value="C:cytoplasm"/>
    <property type="evidence" value="ECO:0007669"/>
    <property type="project" value="TreeGrafter"/>
</dbReference>
<feature type="compositionally biased region" description="Polar residues" evidence="3">
    <location>
        <begin position="1188"/>
        <end position="1200"/>
    </location>
</feature>
<dbReference type="InterPro" id="IPR016130">
    <property type="entry name" value="Tyr_Pase_AS"/>
</dbReference>
<feature type="domain" description="Myotubularin phosphatase" evidence="4">
    <location>
        <begin position="443"/>
        <end position="1546"/>
    </location>
</feature>
<feature type="region of interest" description="Disordered" evidence="3">
    <location>
        <begin position="809"/>
        <end position="828"/>
    </location>
</feature>
<name>A0A0S4ITX6_BODSA</name>
<feature type="active site" description="Phosphocysteine intermediate" evidence="1">
    <location>
        <position position="1121"/>
    </location>
</feature>
<dbReference type="PANTHER" id="PTHR10807:SF128">
    <property type="entry name" value="PHOSPHATIDYLINOSITOL-3,5-BISPHOSPHATE 3-PHOSPHATASE"/>
    <property type="match status" value="1"/>
</dbReference>
<reference evidence="6" key="1">
    <citation type="submission" date="2015-09" db="EMBL/GenBank/DDBJ databases">
        <authorList>
            <consortium name="Pathogen Informatics"/>
        </authorList>
    </citation>
    <scope>NUCLEOTIDE SEQUENCE [LARGE SCALE GENOMIC DNA]</scope>
    <source>
        <strain evidence="6">Lake Konstanz</strain>
    </source>
</reference>
<dbReference type="SUPFAM" id="SSF52799">
    <property type="entry name" value="(Phosphotyrosine protein) phosphatases II"/>
    <property type="match status" value="2"/>
</dbReference>
<feature type="compositionally biased region" description="Low complexity" evidence="3">
    <location>
        <begin position="1293"/>
        <end position="1305"/>
    </location>
</feature>
<accession>A0A0S4ITX6</accession>